<dbReference type="InterPro" id="IPR001387">
    <property type="entry name" value="Cro/C1-type_HTH"/>
</dbReference>
<evidence type="ECO:0000259" key="8">
    <source>
        <dbReference type="PROSITE" id="PS50943"/>
    </source>
</evidence>
<organism evidence="9 10">
    <name type="scientific">Gemella morbillorum</name>
    <dbReference type="NCBI Taxonomy" id="29391"/>
    <lineage>
        <taxon>Bacteria</taxon>
        <taxon>Bacillati</taxon>
        <taxon>Bacillota</taxon>
        <taxon>Bacilli</taxon>
        <taxon>Bacillales</taxon>
        <taxon>Gemellaceae</taxon>
        <taxon>Gemella</taxon>
    </lineage>
</organism>
<keyword evidence="4 7" id="KW-0068">Autocatalytic cleavage</keyword>
<keyword evidence="3 7" id="KW-0378">Hydrolase</keyword>
<keyword evidence="2" id="KW-0227">DNA damage</keyword>
<dbReference type="InterPro" id="IPR015927">
    <property type="entry name" value="Peptidase_S24_S26A/B/C"/>
</dbReference>
<dbReference type="InterPro" id="IPR050077">
    <property type="entry name" value="LexA_repressor"/>
</dbReference>
<evidence type="ECO:0000256" key="4">
    <source>
        <dbReference type="ARBA" id="ARBA00022813"/>
    </source>
</evidence>
<evidence type="ECO:0000256" key="2">
    <source>
        <dbReference type="ARBA" id="ARBA00022763"/>
    </source>
</evidence>
<dbReference type="GO" id="GO:0016787">
    <property type="term" value="F:hydrolase activity"/>
    <property type="evidence" value="ECO:0007669"/>
    <property type="project" value="UniProtKB-KW"/>
</dbReference>
<evidence type="ECO:0000313" key="9">
    <source>
        <dbReference type="EMBL" id="QGS09467.1"/>
    </source>
</evidence>
<gene>
    <name evidence="9" type="ORF">FOC49_06055</name>
</gene>
<dbReference type="Proteomes" id="UP000425411">
    <property type="component" value="Chromosome"/>
</dbReference>
<dbReference type="PRINTS" id="PR00726">
    <property type="entry name" value="LEXASERPTASE"/>
</dbReference>
<dbReference type="EMBL" id="CP046314">
    <property type="protein sequence ID" value="QGS09467.1"/>
    <property type="molecule type" value="Genomic_DNA"/>
</dbReference>
<dbReference type="InterPro" id="IPR039418">
    <property type="entry name" value="LexA-like"/>
</dbReference>
<feature type="domain" description="HTH cro/C1-type" evidence="8">
    <location>
        <begin position="9"/>
        <end position="63"/>
    </location>
</feature>
<dbReference type="CDD" id="cd06529">
    <property type="entry name" value="S24_LexA-like"/>
    <property type="match status" value="1"/>
</dbReference>
<keyword evidence="10" id="KW-1185">Reference proteome</keyword>
<evidence type="ECO:0000256" key="5">
    <source>
        <dbReference type="ARBA" id="ARBA00023204"/>
    </source>
</evidence>
<dbReference type="RefSeq" id="WP_004632060.1">
    <property type="nucleotide sequence ID" value="NZ_CP046314.1"/>
</dbReference>
<dbReference type="AlphaFoldDB" id="A0AAP9HDR7"/>
<dbReference type="Pfam" id="PF00717">
    <property type="entry name" value="Peptidase_S24"/>
    <property type="match status" value="1"/>
</dbReference>
<dbReference type="InterPro" id="IPR010982">
    <property type="entry name" value="Lambda_DNA-bd_dom_sf"/>
</dbReference>
<keyword evidence="5" id="KW-0234">DNA repair</keyword>
<dbReference type="Gene3D" id="2.10.109.10">
    <property type="entry name" value="Umud Fragment, subunit A"/>
    <property type="match status" value="1"/>
</dbReference>
<comment type="similarity">
    <text evidence="1 7">Belongs to the peptidase S24 family.</text>
</comment>
<evidence type="ECO:0000256" key="3">
    <source>
        <dbReference type="ARBA" id="ARBA00022801"/>
    </source>
</evidence>
<dbReference type="PROSITE" id="PS50943">
    <property type="entry name" value="HTH_CROC1"/>
    <property type="match status" value="1"/>
</dbReference>
<dbReference type="PANTHER" id="PTHR33516">
    <property type="entry name" value="LEXA REPRESSOR"/>
    <property type="match status" value="1"/>
</dbReference>
<dbReference type="SMART" id="SM00530">
    <property type="entry name" value="HTH_XRE"/>
    <property type="match status" value="1"/>
</dbReference>
<dbReference type="GO" id="GO:0003677">
    <property type="term" value="F:DNA binding"/>
    <property type="evidence" value="ECO:0007669"/>
    <property type="project" value="InterPro"/>
</dbReference>
<dbReference type="InterPro" id="IPR036286">
    <property type="entry name" value="LexA/Signal_pep-like_sf"/>
</dbReference>
<protein>
    <submittedName>
        <fullName evidence="9">Helix-turn-helix domain-containing protein</fullName>
    </submittedName>
</protein>
<accession>A0AAP9HDR7</accession>
<evidence type="ECO:0000256" key="6">
    <source>
        <dbReference type="ARBA" id="ARBA00023236"/>
    </source>
</evidence>
<dbReference type="Pfam" id="PF12844">
    <property type="entry name" value="HTH_19"/>
    <property type="match status" value="1"/>
</dbReference>
<dbReference type="SUPFAM" id="SSF51306">
    <property type="entry name" value="LexA/Signal peptidase"/>
    <property type="match status" value="1"/>
</dbReference>
<proteinExistence type="inferred from homology"/>
<name>A0AAP9HDR7_9BACL</name>
<dbReference type="SUPFAM" id="SSF47413">
    <property type="entry name" value="lambda repressor-like DNA-binding domains"/>
    <property type="match status" value="1"/>
</dbReference>
<dbReference type="GO" id="GO:0009432">
    <property type="term" value="P:SOS response"/>
    <property type="evidence" value="ECO:0007669"/>
    <property type="project" value="UniProtKB-KW"/>
</dbReference>
<evidence type="ECO:0000256" key="7">
    <source>
        <dbReference type="RuleBase" id="RU003991"/>
    </source>
</evidence>
<reference evidence="9 10" key="1">
    <citation type="submission" date="2019-11" db="EMBL/GenBank/DDBJ databases">
        <title>FDA dAtabase for Regulatory Grade micrObial Sequences (FDA-ARGOS): Supporting development and validation of Infectious Disease Dx tests.</title>
        <authorList>
            <person name="Turner S."/>
            <person name="Byrd R."/>
            <person name="Tallon L."/>
            <person name="Sadzewicz L."/>
            <person name="Vavikolanu K."/>
            <person name="Mehta A."/>
            <person name="Aluvathingal J."/>
            <person name="Nadendla S."/>
            <person name="Myers T."/>
            <person name="Yan Y."/>
            <person name="Sichtig H."/>
        </authorList>
    </citation>
    <scope>NUCLEOTIDE SEQUENCE [LARGE SCALE GENOMIC DNA]</scope>
    <source>
        <strain evidence="9 10">FDAARGOS_741</strain>
    </source>
</reference>
<dbReference type="Gene3D" id="1.10.260.40">
    <property type="entry name" value="lambda repressor-like DNA-binding domains"/>
    <property type="match status" value="1"/>
</dbReference>
<dbReference type="InterPro" id="IPR006197">
    <property type="entry name" value="Peptidase_S24_LexA"/>
</dbReference>
<dbReference type="CDD" id="cd00093">
    <property type="entry name" value="HTH_XRE"/>
    <property type="match status" value="1"/>
</dbReference>
<dbReference type="PANTHER" id="PTHR33516:SF2">
    <property type="entry name" value="LEXA REPRESSOR-RELATED"/>
    <property type="match status" value="1"/>
</dbReference>
<dbReference type="GO" id="GO:0006355">
    <property type="term" value="P:regulation of DNA-templated transcription"/>
    <property type="evidence" value="ECO:0007669"/>
    <property type="project" value="InterPro"/>
</dbReference>
<evidence type="ECO:0000256" key="1">
    <source>
        <dbReference type="ARBA" id="ARBA00007484"/>
    </source>
</evidence>
<keyword evidence="6" id="KW-0742">SOS response</keyword>
<sequence length="212" mass="23967">MTTTFSIRFKQCLKEKNIKQAELARSTKITPSSISDWSKGKYVPKRDKLLAIAEYLSVNPDWLMGDCDNMFVEEHITSSSDEDSDEYIDNTSKLPILGTICAGDGVYIEEEYDEHIFIDQGMGADFALRVKGDSMIEAGIFDGDLVFIRQQSSVRNGKIAAVRLTEWNEASLKKIFVKNDNVILYPCNPDYEPIVTRNVEIIGECVGVYREL</sequence>
<evidence type="ECO:0000313" key="10">
    <source>
        <dbReference type="Proteomes" id="UP000425411"/>
    </source>
</evidence>
<dbReference type="GO" id="GO:0006281">
    <property type="term" value="P:DNA repair"/>
    <property type="evidence" value="ECO:0007669"/>
    <property type="project" value="UniProtKB-KW"/>
</dbReference>